<reference evidence="5 6" key="1">
    <citation type="submission" date="2017-05" db="EMBL/GenBank/DDBJ databases">
        <authorList>
            <person name="Varghese N."/>
            <person name="Submissions S."/>
        </authorList>
    </citation>
    <scope>NUCLEOTIDE SEQUENCE [LARGE SCALE GENOMIC DNA]</scope>
    <source>
        <strain evidence="5 6">DSM 29734</strain>
    </source>
</reference>
<dbReference type="PROSITE" id="PS00330">
    <property type="entry name" value="HEMOLYSIN_CALCIUM"/>
    <property type="match status" value="2"/>
</dbReference>
<dbReference type="SUPFAM" id="SSF51120">
    <property type="entry name" value="beta-Roll"/>
    <property type="match status" value="2"/>
</dbReference>
<dbReference type="Pfam" id="PF13403">
    <property type="entry name" value="Hint_2"/>
    <property type="match status" value="1"/>
</dbReference>
<dbReference type="InterPro" id="IPR001343">
    <property type="entry name" value="Hemolysn_Ca-bd"/>
</dbReference>
<dbReference type="InterPro" id="IPR028992">
    <property type="entry name" value="Hedgehog/Intein_dom"/>
</dbReference>
<evidence type="ECO:0000259" key="4">
    <source>
        <dbReference type="Pfam" id="PF13403"/>
    </source>
</evidence>
<dbReference type="Pfam" id="PF00353">
    <property type="entry name" value="HemolysinCabind"/>
    <property type="match status" value="3"/>
</dbReference>
<dbReference type="Gene3D" id="2.150.10.10">
    <property type="entry name" value="Serralysin-like metalloprotease, C-terminal"/>
    <property type="match status" value="2"/>
</dbReference>
<comment type="caution">
    <text evidence="5">The sequence shown here is derived from an EMBL/GenBank/DDBJ whole genome shotgun (WGS) entry which is preliminary data.</text>
</comment>
<dbReference type="InterPro" id="IPR036844">
    <property type="entry name" value="Hint_dom_sf"/>
</dbReference>
<evidence type="ECO:0000256" key="1">
    <source>
        <dbReference type="ARBA" id="ARBA00004613"/>
    </source>
</evidence>
<comment type="subcellular location">
    <subcellularLocation>
        <location evidence="1">Secreted</location>
    </subcellularLocation>
</comment>
<dbReference type="InterPro" id="IPR011049">
    <property type="entry name" value="Serralysin-like_metalloprot_C"/>
</dbReference>
<dbReference type="RefSeq" id="WP_283425824.1">
    <property type="nucleotide sequence ID" value="NZ_FXTY01000003.1"/>
</dbReference>
<keyword evidence="2" id="KW-0964">Secreted</keyword>
<feature type="compositionally biased region" description="Low complexity" evidence="3">
    <location>
        <begin position="193"/>
        <end position="202"/>
    </location>
</feature>
<evidence type="ECO:0000256" key="2">
    <source>
        <dbReference type="ARBA" id="ARBA00022525"/>
    </source>
</evidence>
<gene>
    <name evidence="5" type="ORF">SAMN06265373_103392</name>
</gene>
<accession>A0ABY1NYJ6</accession>
<keyword evidence="6" id="KW-1185">Reference proteome</keyword>
<proteinExistence type="predicted"/>
<dbReference type="Gene3D" id="2.170.16.10">
    <property type="entry name" value="Hedgehog/Intein (Hint) domain"/>
    <property type="match status" value="1"/>
</dbReference>
<dbReference type="Proteomes" id="UP001157961">
    <property type="component" value="Unassembled WGS sequence"/>
</dbReference>
<dbReference type="PANTHER" id="PTHR38340:SF1">
    <property type="entry name" value="S-LAYER PROTEIN"/>
    <property type="match status" value="1"/>
</dbReference>
<feature type="compositionally biased region" description="Gly residues" evidence="3">
    <location>
        <begin position="259"/>
        <end position="278"/>
    </location>
</feature>
<dbReference type="EMBL" id="FXTY01000003">
    <property type="protein sequence ID" value="SMP19214.1"/>
    <property type="molecule type" value="Genomic_DNA"/>
</dbReference>
<evidence type="ECO:0000313" key="5">
    <source>
        <dbReference type="EMBL" id="SMP19214.1"/>
    </source>
</evidence>
<dbReference type="PANTHER" id="PTHR38340">
    <property type="entry name" value="S-LAYER PROTEIN"/>
    <property type="match status" value="1"/>
</dbReference>
<name>A0ABY1NYJ6_9RHOB</name>
<feature type="domain" description="Hedgehog/Intein (Hint)" evidence="4">
    <location>
        <begin position="603"/>
        <end position="738"/>
    </location>
</feature>
<evidence type="ECO:0000313" key="6">
    <source>
        <dbReference type="Proteomes" id="UP001157961"/>
    </source>
</evidence>
<dbReference type="SUPFAM" id="SSF51294">
    <property type="entry name" value="Hedgehog/intein (Hint) domain"/>
    <property type="match status" value="1"/>
</dbReference>
<sequence length="789" mass="82772">MATTFDVFYLGVFADLDPIEGDYSAENAESLVGAVIGEADAPLSGNVATMSQYGSDYEEYYINNNEGNDQFQIDGGTPLTFDSLVEYNATITYTDGTTANITAVVFQSTDGQTFLAPEYTNNNDQYALESQAIQSLTLNSVATAGDDMISDRVDGDYIVEDGVVDGTDSGDDISVGFTDTAGDRVTEGADSINAAGGDDTVNAGGGDDTVDGGAGNDVVTAEEGNDLVLGGAGQDTLYGMSDNDTIIAGDGADVVYGGTGDDSLEGGGNGDFLSGGSGNDTIYGDADSNPGEEWQIHSSWNAYFLGNGTDLDGDESSGYSHNAASLLGSYGSSDTPISGQTVRVDINDFDGDGGVDENSEMASGAVSEMKIDGVDQVLDNNAGYQATVTFDDGSTGTFTAVVFQTVDGDFYLAPEYSNNDDMELLSSKPIQSISLDSVFSDNNYLISDRWDAIADEDGGDDTIYAGEGDDVVYGEGGDDTIFGEDGQDTLDGGEGDDKLHGGTGDDVFVVSGGNDTISDFNSGNSGALRDGDSDNNDFVDLSGHYDHMDELRADLADDGVLNQSNTLNAKGNTVDYSDNTQFGDGSLSFTGNVELTADNTGVVCFTTGTMILTPQGERPIESLKPGDMVTTMDNGPQPIVWIGSTSLSGHQLSAQPKLQPIHINAGVLDVDRPLLVSPQHGVLLPGSDILVRATHLHRFVKGTRVASGKQRVTYFHMMFERHQIVFSNGCPSESLYPGPMALQAMNAEARAEIDVLFPGVLGMSVRDKVSRLYGDTARDVARKPGQDVA</sequence>
<protein>
    <submittedName>
        <fullName evidence="5">Ca2+-binding protein, RTX toxin-related</fullName>
    </submittedName>
</protein>
<dbReference type="InterPro" id="IPR018511">
    <property type="entry name" value="Hemolysin-typ_Ca-bd_CS"/>
</dbReference>
<evidence type="ECO:0000256" key="3">
    <source>
        <dbReference type="SAM" id="MobiDB-lite"/>
    </source>
</evidence>
<organism evidence="5 6">
    <name type="scientific">Shimia sagamensis</name>
    <dbReference type="NCBI Taxonomy" id="1566352"/>
    <lineage>
        <taxon>Bacteria</taxon>
        <taxon>Pseudomonadati</taxon>
        <taxon>Pseudomonadota</taxon>
        <taxon>Alphaproteobacteria</taxon>
        <taxon>Rhodobacterales</taxon>
        <taxon>Roseobacteraceae</taxon>
    </lineage>
</organism>
<dbReference type="InterPro" id="IPR050557">
    <property type="entry name" value="RTX_toxin/Mannuronan_C5-epim"/>
</dbReference>
<feature type="region of interest" description="Disordered" evidence="3">
    <location>
        <begin position="259"/>
        <end position="290"/>
    </location>
</feature>
<feature type="compositionally biased region" description="Gly residues" evidence="3">
    <location>
        <begin position="203"/>
        <end position="215"/>
    </location>
</feature>
<feature type="region of interest" description="Disordered" evidence="3">
    <location>
        <begin position="192"/>
        <end position="218"/>
    </location>
</feature>
<dbReference type="PRINTS" id="PR00313">
    <property type="entry name" value="CABNDNGRPT"/>
</dbReference>